<sequence>MAGPDPARAFLGSAAPAGRPDQARRCLRKNAADPRRPRGTAGGADEAASWTRPRSAAGLGTEGPGHPRPQQGRLRPGQQAGPAAVGDGPPRHAVRSAPRQRTPPRCVARRLRHTFTASTSRVA</sequence>
<protein>
    <submittedName>
        <fullName evidence="2">Uncharacterized protein</fullName>
    </submittedName>
</protein>
<reference evidence="2" key="1">
    <citation type="submission" date="2015-08" db="EMBL/GenBank/DDBJ databases">
        <title>Complete DNA Sequence of Pseudomonas syringae pv. actinidiae, the Causal Agent of Kiwifruit Canker Disease.</title>
        <authorList>
            <person name="Rikkerink E.H.A."/>
            <person name="Fineran P.C."/>
        </authorList>
    </citation>
    <scope>NUCLEOTIDE SEQUENCE</scope>
    <source>
        <strain evidence="2">NCGM 2991</strain>
    </source>
</reference>
<evidence type="ECO:0000256" key="1">
    <source>
        <dbReference type="SAM" id="MobiDB-lite"/>
    </source>
</evidence>
<organism evidence="2">
    <name type="scientific">Pseudomonas aeruginosa</name>
    <dbReference type="NCBI Taxonomy" id="287"/>
    <lineage>
        <taxon>Bacteria</taxon>
        <taxon>Pseudomonadati</taxon>
        <taxon>Pseudomonadota</taxon>
        <taxon>Gammaproteobacteria</taxon>
        <taxon>Pseudomonadales</taxon>
        <taxon>Pseudomonadaceae</taxon>
        <taxon>Pseudomonas</taxon>
    </lineage>
</organism>
<accession>A0A0K2SQY9</accession>
<dbReference type="EMBL" id="LC075717">
    <property type="protein sequence ID" value="BAS29521.1"/>
    <property type="molecule type" value="Genomic_DNA"/>
</dbReference>
<proteinExistence type="predicted"/>
<dbReference type="AlphaFoldDB" id="A0A0K2SQY9"/>
<evidence type="ECO:0000313" key="2">
    <source>
        <dbReference type="EMBL" id="BAS29521.1"/>
    </source>
</evidence>
<feature type="region of interest" description="Disordered" evidence="1">
    <location>
        <begin position="1"/>
        <end position="123"/>
    </location>
</feature>
<feature type="compositionally biased region" description="Low complexity" evidence="1">
    <location>
        <begin position="68"/>
        <end position="82"/>
    </location>
</feature>
<name>A0A0K2SQY9_PSEAI</name>